<dbReference type="Proteomes" id="UP001221142">
    <property type="component" value="Unassembled WGS sequence"/>
</dbReference>
<dbReference type="EMBL" id="JARKIF010000003">
    <property type="protein sequence ID" value="KAJ7644511.1"/>
    <property type="molecule type" value="Genomic_DNA"/>
</dbReference>
<comment type="caution">
    <text evidence="2">The sequence shown here is derived from an EMBL/GenBank/DDBJ whole genome shotgun (WGS) entry which is preliminary data.</text>
</comment>
<name>A0AAD7CC89_9AGAR</name>
<keyword evidence="3" id="KW-1185">Reference proteome</keyword>
<proteinExistence type="predicted"/>
<evidence type="ECO:0008006" key="4">
    <source>
        <dbReference type="Google" id="ProtNLM"/>
    </source>
</evidence>
<protein>
    <recommendedName>
        <fullName evidence="4">F-box domain-containing protein</fullName>
    </recommendedName>
</protein>
<feature type="coiled-coil region" evidence="1">
    <location>
        <begin position="3"/>
        <end position="30"/>
    </location>
</feature>
<accession>A0AAD7CC89</accession>
<evidence type="ECO:0000313" key="2">
    <source>
        <dbReference type="EMBL" id="KAJ7644511.1"/>
    </source>
</evidence>
<sequence>MSASKLRSRLSEIEQHMALIEAQMAVLRVERETVARELKAIVYPVLTVPAEILSEIFLQHVSHSGQRLGPLLLTWICRRWREVAVCTPRLWTSFYLESVPLAALWYSRAGTLPLDLNFLTSEPLELSELLPVIIAYSAQWEKLTLDPILLPANLFFSFPCLAKLELLDSTSDGVVTMPTLTDSPRLRELYIDISGLNGLPATFPWAQLTELTIISNLHTCLELLAQTANVGISTSR</sequence>
<keyword evidence="1" id="KW-0175">Coiled coil</keyword>
<organism evidence="2 3">
    <name type="scientific">Roridomyces roridus</name>
    <dbReference type="NCBI Taxonomy" id="1738132"/>
    <lineage>
        <taxon>Eukaryota</taxon>
        <taxon>Fungi</taxon>
        <taxon>Dikarya</taxon>
        <taxon>Basidiomycota</taxon>
        <taxon>Agaricomycotina</taxon>
        <taxon>Agaricomycetes</taxon>
        <taxon>Agaricomycetidae</taxon>
        <taxon>Agaricales</taxon>
        <taxon>Marasmiineae</taxon>
        <taxon>Mycenaceae</taxon>
        <taxon>Roridomyces</taxon>
    </lineage>
</organism>
<evidence type="ECO:0000313" key="3">
    <source>
        <dbReference type="Proteomes" id="UP001221142"/>
    </source>
</evidence>
<dbReference type="AlphaFoldDB" id="A0AAD7CC89"/>
<gene>
    <name evidence="2" type="ORF">FB45DRAFT_297371</name>
</gene>
<reference evidence="2" key="1">
    <citation type="submission" date="2023-03" db="EMBL/GenBank/DDBJ databases">
        <title>Massive genome expansion in bonnet fungi (Mycena s.s.) driven by repeated elements and novel gene families across ecological guilds.</title>
        <authorList>
            <consortium name="Lawrence Berkeley National Laboratory"/>
            <person name="Harder C.B."/>
            <person name="Miyauchi S."/>
            <person name="Viragh M."/>
            <person name="Kuo A."/>
            <person name="Thoen E."/>
            <person name="Andreopoulos B."/>
            <person name="Lu D."/>
            <person name="Skrede I."/>
            <person name="Drula E."/>
            <person name="Henrissat B."/>
            <person name="Morin E."/>
            <person name="Kohler A."/>
            <person name="Barry K."/>
            <person name="LaButti K."/>
            <person name="Morin E."/>
            <person name="Salamov A."/>
            <person name="Lipzen A."/>
            <person name="Mereny Z."/>
            <person name="Hegedus B."/>
            <person name="Baldrian P."/>
            <person name="Stursova M."/>
            <person name="Weitz H."/>
            <person name="Taylor A."/>
            <person name="Grigoriev I.V."/>
            <person name="Nagy L.G."/>
            <person name="Martin F."/>
            <person name="Kauserud H."/>
        </authorList>
    </citation>
    <scope>NUCLEOTIDE SEQUENCE</scope>
    <source>
        <strain evidence="2">9284</strain>
    </source>
</reference>
<evidence type="ECO:0000256" key="1">
    <source>
        <dbReference type="SAM" id="Coils"/>
    </source>
</evidence>